<protein>
    <recommendedName>
        <fullName evidence="2">Amine oxidase domain-containing protein</fullName>
    </recommendedName>
</protein>
<dbReference type="GO" id="GO:0016491">
    <property type="term" value="F:oxidoreductase activity"/>
    <property type="evidence" value="ECO:0007669"/>
    <property type="project" value="InterPro"/>
</dbReference>
<dbReference type="OMA" id="RAWASWN"/>
<gene>
    <name evidence="3" type="ORF">PIIN_01662</name>
</gene>
<sequence>MKVAVVGSGCAGLGATWALNEHSEHQVHLYEADTRPGGHANTVPFKYTPKSTKSPEEQPQSVPVDTGFIVLNPRTYPNFLRFLHHADIPIVKSSMTFALTRDNGAFEWAGDTIFTLFCQPRNLLSARMWRMIWDILRFNASARKLIVEQERQMEGESIEANEITIGEYLDKNGYSDGFRDDYLIPMCAAIWSTPPSTCAQTFTARSLLRFFHNHHLLQIIGKPDWLTIKGGSIEYVKRITNALPPGALRLSEPVVSISTGCTTSPATSSEDLGSSDEAASSGSSNGDADERPLISDLDQSSNPSLAPTSSKIRLCTATGRIEEYDHVVLACHSSTALEMLRNGGFITPEERSALEGVGWTKNEIVLHSDVSALPHNQNAWSAWNFVSTSIKDEKGTTTKANSDQFALSYLMNTLQPLPLSQYGPIICTLNPTFPIAPDTIQARFEYAHPTFNNRAEQAQRAMKRIQGKRGIWYAGAWMGYGFHEDGFTHGLKAAIQLATTSTDTAASTDGQGKKSVRFAESSEGVHLPFEIRAPDRSVDRVWLADVFEVLERARRLLSFFLFSVLFFGWS</sequence>
<name>G4T919_SERID</name>
<dbReference type="Gene3D" id="1.10.405.10">
    <property type="entry name" value="Guanine Nucleotide Dissociation Inhibitor, domain 1"/>
    <property type="match status" value="1"/>
</dbReference>
<evidence type="ECO:0000313" key="3">
    <source>
        <dbReference type="EMBL" id="CCA67838.1"/>
    </source>
</evidence>
<dbReference type="Gene3D" id="3.90.660.10">
    <property type="match status" value="1"/>
</dbReference>
<dbReference type="PANTHER" id="PTHR42923">
    <property type="entry name" value="PROTOPORPHYRINOGEN OXIDASE"/>
    <property type="match status" value="1"/>
</dbReference>
<proteinExistence type="predicted"/>
<feature type="region of interest" description="Disordered" evidence="1">
    <location>
        <begin position="34"/>
        <end position="61"/>
    </location>
</feature>
<dbReference type="EMBL" id="CAFZ01000020">
    <property type="protein sequence ID" value="CCA67838.1"/>
    <property type="molecule type" value="Genomic_DNA"/>
</dbReference>
<evidence type="ECO:0000313" key="4">
    <source>
        <dbReference type="Proteomes" id="UP000007148"/>
    </source>
</evidence>
<dbReference type="HOGENOM" id="CLU_028123_2_1_1"/>
<dbReference type="InterPro" id="IPR036188">
    <property type="entry name" value="FAD/NAD-bd_sf"/>
</dbReference>
<dbReference type="eggNOG" id="ENOG502QSMW">
    <property type="taxonomic scope" value="Eukaryota"/>
</dbReference>
<organism evidence="3 4">
    <name type="scientific">Serendipita indica (strain DSM 11827)</name>
    <name type="common">Root endophyte fungus</name>
    <name type="synonym">Piriformospora indica</name>
    <dbReference type="NCBI Taxonomy" id="1109443"/>
    <lineage>
        <taxon>Eukaryota</taxon>
        <taxon>Fungi</taxon>
        <taxon>Dikarya</taxon>
        <taxon>Basidiomycota</taxon>
        <taxon>Agaricomycotina</taxon>
        <taxon>Agaricomycetes</taxon>
        <taxon>Sebacinales</taxon>
        <taxon>Serendipitaceae</taxon>
        <taxon>Serendipita</taxon>
    </lineage>
</organism>
<comment type="caution">
    <text evidence="3">The sequence shown here is derived from an EMBL/GenBank/DDBJ whole genome shotgun (WGS) entry which is preliminary data.</text>
</comment>
<evidence type="ECO:0000259" key="2">
    <source>
        <dbReference type="Pfam" id="PF01593"/>
    </source>
</evidence>
<feature type="compositionally biased region" description="Polar residues" evidence="1">
    <location>
        <begin position="297"/>
        <end position="308"/>
    </location>
</feature>
<accession>G4T919</accession>
<dbReference type="OrthoDB" id="5977668at2759"/>
<reference evidence="3 4" key="1">
    <citation type="journal article" date="2011" name="PLoS Pathog.">
        <title>Endophytic Life Strategies Decoded by Genome and Transcriptome Analyses of the Mutualistic Root Symbiont Piriformospora indica.</title>
        <authorList>
            <person name="Zuccaro A."/>
            <person name="Lahrmann U."/>
            <person name="Guldener U."/>
            <person name="Langen G."/>
            <person name="Pfiffi S."/>
            <person name="Biedenkopf D."/>
            <person name="Wong P."/>
            <person name="Samans B."/>
            <person name="Grimm C."/>
            <person name="Basiewicz M."/>
            <person name="Murat C."/>
            <person name="Martin F."/>
            <person name="Kogel K.H."/>
        </authorList>
    </citation>
    <scope>NUCLEOTIDE SEQUENCE [LARGE SCALE GENOMIC DNA]</scope>
    <source>
        <strain evidence="3 4">DSM 11827</strain>
    </source>
</reference>
<dbReference type="PANTHER" id="PTHR42923:SF17">
    <property type="entry name" value="AMINE OXIDASE DOMAIN-CONTAINING PROTEIN"/>
    <property type="match status" value="1"/>
</dbReference>
<dbReference type="SUPFAM" id="SSF51905">
    <property type="entry name" value="FAD/NAD(P)-binding domain"/>
    <property type="match status" value="1"/>
</dbReference>
<dbReference type="InParanoid" id="G4T919"/>
<dbReference type="Gene3D" id="3.50.50.60">
    <property type="entry name" value="FAD/NAD(P)-binding domain"/>
    <property type="match status" value="1"/>
</dbReference>
<dbReference type="InterPro" id="IPR050464">
    <property type="entry name" value="Zeta_carotene_desat/Oxidored"/>
</dbReference>
<feature type="compositionally biased region" description="Low complexity" evidence="1">
    <location>
        <begin position="268"/>
        <end position="286"/>
    </location>
</feature>
<feature type="region of interest" description="Disordered" evidence="1">
    <location>
        <begin position="260"/>
        <end position="308"/>
    </location>
</feature>
<dbReference type="Pfam" id="PF01593">
    <property type="entry name" value="Amino_oxidase"/>
    <property type="match status" value="1"/>
</dbReference>
<feature type="compositionally biased region" description="Polar residues" evidence="1">
    <location>
        <begin position="49"/>
        <end position="61"/>
    </location>
</feature>
<evidence type="ECO:0000256" key="1">
    <source>
        <dbReference type="SAM" id="MobiDB-lite"/>
    </source>
</evidence>
<dbReference type="STRING" id="1109443.G4T919"/>
<dbReference type="AlphaFoldDB" id="G4T919"/>
<dbReference type="Proteomes" id="UP000007148">
    <property type="component" value="Unassembled WGS sequence"/>
</dbReference>
<dbReference type="InterPro" id="IPR002937">
    <property type="entry name" value="Amino_oxidase"/>
</dbReference>
<keyword evidence="4" id="KW-1185">Reference proteome</keyword>
<feature type="domain" description="Amine oxidase" evidence="2">
    <location>
        <begin position="11"/>
        <end position="260"/>
    </location>
</feature>